<feature type="region of interest" description="Disordered" evidence="1">
    <location>
        <begin position="204"/>
        <end position="231"/>
    </location>
</feature>
<feature type="compositionally biased region" description="Polar residues" evidence="1">
    <location>
        <begin position="75"/>
        <end position="84"/>
    </location>
</feature>
<name>A0A7R9YCH1_9STRA</name>
<reference evidence="2" key="1">
    <citation type="submission" date="2021-01" db="EMBL/GenBank/DDBJ databases">
        <authorList>
            <person name="Corre E."/>
            <person name="Pelletier E."/>
            <person name="Niang G."/>
            <person name="Scheremetjew M."/>
            <person name="Finn R."/>
            <person name="Kale V."/>
            <person name="Holt S."/>
            <person name="Cochrane G."/>
            <person name="Meng A."/>
            <person name="Brown T."/>
            <person name="Cohen L."/>
        </authorList>
    </citation>
    <scope>NUCLEOTIDE SEQUENCE</scope>
    <source>
        <strain evidence="2">CCMP2078</strain>
    </source>
</reference>
<feature type="region of interest" description="Disordered" evidence="1">
    <location>
        <begin position="56"/>
        <end position="98"/>
    </location>
</feature>
<dbReference type="EMBL" id="HBEA01009142">
    <property type="protein sequence ID" value="CAD8257535.1"/>
    <property type="molecule type" value="Transcribed_RNA"/>
</dbReference>
<proteinExistence type="predicted"/>
<evidence type="ECO:0000313" key="2">
    <source>
        <dbReference type="EMBL" id="CAD8257535.1"/>
    </source>
</evidence>
<protein>
    <submittedName>
        <fullName evidence="2">Uncharacterized protein</fullName>
    </submittedName>
</protein>
<gene>
    <name evidence="2" type="ORF">PPYR1160_LOCUS7028</name>
</gene>
<dbReference type="AlphaFoldDB" id="A0A7R9YCH1"/>
<evidence type="ECO:0000256" key="1">
    <source>
        <dbReference type="SAM" id="MobiDB-lite"/>
    </source>
</evidence>
<sequence>MVGRESIAMENARLRWDLRALLLESSLRFVSVQTLEEQVDTMKKLMKLLGATLNPDARPAALTSPKKVKTEADEGSSTPRTPKASSKRKRQESPAWPAAKAVLRLHTRDLEPGRKAETPALMMLLETGDTLREEPDEECSNFEDEPSVLQMLRRQDVLGHYCDDTPEEPFIADHVLFSQPAVARSSRGTRLRSVGDFMVEEAIPLPKPPKQTPNSGNLTPPTKLGRRKRKTSSCSQCGTTARIEYLFLGNGEERRRVPFCSDCAARLGQEVPQMGSSRQGVRIAVPMLPEHSLVASKDFSL</sequence>
<accession>A0A7R9YCH1</accession>
<organism evidence="2">
    <name type="scientific">Pinguiococcus pyrenoidosus</name>
    <dbReference type="NCBI Taxonomy" id="172671"/>
    <lineage>
        <taxon>Eukaryota</taxon>
        <taxon>Sar</taxon>
        <taxon>Stramenopiles</taxon>
        <taxon>Ochrophyta</taxon>
        <taxon>Pinguiophyceae</taxon>
        <taxon>Pinguiochrysidales</taxon>
        <taxon>Pinguiochrysidaceae</taxon>
        <taxon>Pinguiococcus</taxon>
    </lineage>
</organism>